<feature type="transmembrane region" description="Helical" evidence="1">
    <location>
        <begin position="30"/>
        <end position="51"/>
    </location>
</feature>
<organism evidence="2">
    <name type="scientific">Flavobacterium sp. CFS9</name>
    <dbReference type="NCBI Taxonomy" id="3143118"/>
    <lineage>
        <taxon>Bacteria</taxon>
        <taxon>Pseudomonadati</taxon>
        <taxon>Bacteroidota</taxon>
        <taxon>Flavobacteriia</taxon>
        <taxon>Flavobacteriales</taxon>
        <taxon>Flavobacteriaceae</taxon>
        <taxon>Flavobacterium</taxon>
    </lineage>
</organism>
<dbReference type="AlphaFoldDB" id="A0AAT9GWQ9"/>
<protein>
    <submittedName>
        <fullName evidence="2">Uncharacterized protein</fullName>
    </submittedName>
</protein>
<reference evidence="2" key="1">
    <citation type="submission" date="2024-05" db="EMBL/GenBank/DDBJ databases">
        <title>Whole-Genome Sequence of CFS9, a Potential Fish Probiotic Isolated from the Body Surface of Silurus asotus.</title>
        <authorList>
            <person name="Kojima M."/>
            <person name="Tobioka K."/>
            <person name="Yokota K."/>
            <person name="Nakatani H."/>
            <person name="Hori K."/>
            <person name="Tamaru Y."/>
            <person name="Okazaki F."/>
        </authorList>
    </citation>
    <scope>NUCLEOTIDE SEQUENCE</scope>
    <source>
        <strain evidence="2">CFS9</strain>
    </source>
</reference>
<proteinExistence type="predicted"/>
<evidence type="ECO:0000313" key="2">
    <source>
        <dbReference type="EMBL" id="BFM41670.1"/>
    </source>
</evidence>
<dbReference type="EMBL" id="AP031573">
    <property type="protein sequence ID" value="BFM41670.1"/>
    <property type="molecule type" value="Genomic_DNA"/>
</dbReference>
<keyword evidence="1" id="KW-0472">Membrane</keyword>
<keyword evidence="1" id="KW-1133">Transmembrane helix</keyword>
<sequence length="62" mass="7049">MKRAITVIVIFLLAFATSLLLDIDFIATNNVRYTLVVGFIAFEFVIGWNILKSISTQKKKNE</sequence>
<evidence type="ECO:0000256" key="1">
    <source>
        <dbReference type="SAM" id="Phobius"/>
    </source>
</evidence>
<accession>A0AAT9GWQ9</accession>
<name>A0AAT9GWQ9_9FLAO</name>
<keyword evidence="1" id="KW-0812">Transmembrane</keyword>
<dbReference type="RefSeq" id="WP_369616924.1">
    <property type="nucleotide sequence ID" value="NZ_AP031573.1"/>
</dbReference>
<gene>
    <name evidence="2" type="ORF">CFS9_03110</name>
</gene>